<dbReference type="AlphaFoldDB" id="A0AAD7M0L9"/>
<reference evidence="2" key="1">
    <citation type="journal article" date="2023" name="Science">
        <title>Elucidation of the pathway for biosynthesis of saponin adjuvants from the soapbark tree.</title>
        <authorList>
            <person name="Reed J."/>
            <person name="Orme A."/>
            <person name="El-Demerdash A."/>
            <person name="Owen C."/>
            <person name="Martin L.B.B."/>
            <person name="Misra R.C."/>
            <person name="Kikuchi S."/>
            <person name="Rejzek M."/>
            <person name="Martin A.C."/>
            <person name="Harkess A."/>
            <person name="Leebens-Mack J."/>
            <person name="Louveau T."/>
            <person name="Stephenson M.J."/>
            <person name="Osbourn A."/>
        </authorList>
    </citation>
    <scope>NUCLEOTIDE SEQUENCE</scope>
    <source>
        <strain evidence="2">S10</strain>
    </source>
</reference>
<protein>
    <submittedName>
        <fullName evidence="2">Phospholipase C</fullName>
    </submittedName>
</protein>
<dbReference type="KEGG" id="qsa:O6P43_011991"/>
<feature type="compositionally biased region" description="Polar residues" evidence="1">
    <location>
        <begin position="144"/>
        <end position="154"/>
    </location>
</feature>
<dbReference type="Proteomes" id="UP001163823">
    <property type="component" value="Chromosome 5"/>
</dbReference>
<feature type="region of interest" description="Disordered" evidence="1">
    <location>
        <begin position="34"/>
        <end position="63"/>
    </location>
</feature>
<gene>
    <name evidence="2" type="ORF">O6P43_011991</name>
</gene>
<feature type="compositionally biased region" description="Basic and acidic residues" evidence="1">
    <location>
        <begin position="129"/>
        <end position="143"/>
    </location>
</feature>
<feature type="region of interest" description="Disordered" evidence="1">
    <location>
        <begin position="129"/>
        <end position="160"/>
    </location>
</feature>
<feature type="compositionally biased region" description="Basic and acidic residues" evidence="1">
    <location>
        <begin position="39"/>
        <end position="52"/>
    </location>
</feature>
<comment type="caution">
    <text evidence="2">The sequence shown here is derived from an EMBL/GenBank/DDBJ whole genome shotgun (WGS) entry which is preliminary data.</text>
</comment>
<organism evidence="2 3">
    <name type="scientific">Quillaja saponaria</name>
    <name type="common">Soap bark tree</name>
    <dbReference type="NCBI Taxonomy" id="32244"/>
    <lineage>
        <taxon>Eukaryota</taxon>
        <taxon>Viridiplantae</taxon>
        <taxon>Streptophyta</taxon>
        <taxon>Embryophyta</taxon>
        <taxon>Tracheophyta</taxon>
        <taxon>Spermatophyta</taxon>
        <taxon>Magnoliopsida</taxon>
        <taxon>eudicotyledons</taxon>
        <taxon>Gunneridae</taxon>
        <taxon>Pentapetalae</taxon>
        <taxon>rosids</taxon>
        <taxon>fabids</taxon>
        <taxon>Fabales</taxon>
        <taxon>Quillajaceae</taxon>
        <taxon>Quillaja</taxon>
    </lineage>
</organism>
<keyword evidence="3" id="KW-1185">Reference proteome</keyword>
<evidence type="ECO:0000313" key="2">
    <source>
        <dbReference type="EMBL" id="KAJ7967774.1"/>
    </source>
</evidence>
<sequence length="188" mass="21300">MGAKLCTLRHLNRGRKPIPGTSSSMIMDLMKPCCLKTGDSTRPRGRKTENSKRKTQLQSPEKKITKVKKISLEEWLSASPGKKPDRFRGGELHVFKHSSKTRRVHPSSRKVHTFTSNLICEARDSITLDRPQNHDGEKGKKNLESSCIRRSQSGKSKKVSFRLPEEADIITFYSPPEGAYYNKDEDSS</sequence>
<dbReference type="EMBL" id="JARAOO010000005">
    <property type="protein sequence ID" value="KAJ7967774.1"/>
    <property type="molecule type" value="Genomic_DNA"/>
</dbReference>
<evidence type="ECO:0000313" key="3">
    <source>
        <dbReference type="Proteomes" id="UP001163823"/>
    </source>
</evidence>
<proteinExistence type="predicted"/>
<accession>A0AAD7M0L9</accession>
<name>A0AAD7M0L9_QUISA</name>
<evidence type="ECO:0000256" key="1">
    <source>
        <dbReference type="SAM" id="MobiDB-lite"/>
    </source>
</evidence>